<dbReference type="InterPro" id="IPR006195">
    <property type="entry name" value="aa-tRNA-synth_II"/>
</dbReference>
<dbReference type="PANTHER" id="PTHR22594">
    <property type="entry name" value="ASPARTYL/LYSYL-TRNA SYNTHETASE"/>
    <property type="match status" value="1"/>
</dbReference>
<dbReference type="AlphaFoldDB" id="A0A1E5RTZ1"/>
<dbReference type="STRING" id="29833.A0A1E5RTZ1"/>
<keyword evidence="5" id="KW-0648">Protein biosynthesis</keyword>
<dbReference type="GO" id="GO:0005739">
    <property type="term" value="C:mitochondrion"/>
    <property type="evidence" value="ECO:0007669"/>
    <property type="project" value="TreeGrafter"/>
</dbReference>
<dbReference type="InterPro" id="IPR004524">
    <property type="entry name" value="Asp-tRNA-ligase_1"/>
</dbReference>
<dbReference type="PRINTS" id="PR01042">
    <property type="entry name" value="TRNASYNTHASP"/>
</dbReference>
<dbReference type="PANTHER" id="PTHR22594:SF5">
    <property type="entry name" value="ASPARTATE--TRNA LIGASE, MITOCHONDRIAL"/>
    <property type="match status" value="1"/>
</dbReference>
<evidence type="ECO:0000313" key="9">
    <source>
        <dbReference type="Proteomes" id="UP000095358"/>
    </source>
</evidence>
<dbReference type="Gene3D" id="2.40.50.140">
    <property type="entry name" value="Nucleic acid-binding proteins"/>
    <property type="match status" value="1"/>
</dbReference>
<dbReference type="OrthoDB" id="439710at2759"/>
<feature type="domain" description="Aminoacyl-transfer RNA synthetases class-II family profile" evidence="7">
    <location>
        <begin position="169"/>
        <end position="645"/>
    </location>
</feature>
<dbReference type="GO" id="GO:0006422">
    <property type="term" value="P:aspartyl-tRNA aminoacylation"/>
    <property type="evidence" value="ECO:0007669"/>
    <property type="project" value="TreeGrafter"/>
</dbReference>
<dbReference type="NCBIfam" id="TIGR00459">
    <property type="entry name" value="aspS_bact"/>
    <property type="match status" value="1"/>
</dbReference>
<dbReference type="EMBL" id="LPNN01000003">
    <property type="protein sequence ID" value="OEJ90351.1"/>
    <property type="molecule type" value="Genomic_DNA"/>
</dbReference>
<name>A0A1E5RTZ1_HANUV</name>
<sequence>MLKQLLSKRFQATVNVADKFKFENLNTTTTIKNLMANVDTESLEKKEYVINGWIEKKAKKVKKDLYQTKIRDTNGNILTMIGSKDQLHGLNLEDCLQITGKLKLRNNKSLNKNDPDAYEVALQSVKVLNKVESAMPASLINLNSIEDIPANLSFLKLRKPKYVEIMQTRSKLKNLVRNYLENELQFTEVETPLLFKSTPEGAKEFLVQFDEDVENTSNLYYALPQSPQQFKQMLMGSGISKYYQFAKCFRNETLRKDRQPEFTQLDMEIAFGTGKEVMQIAGNVITKAWNSHASHAQNAQELYTLDKQGNPRLVKKEEDILRMDYTEAMKKYGSDKPDLRIPLKIINMKEFGGKGGLNNPIFDSFEIIHLPQLIKNPKELNQLKNFVLEKSNYADESRKPVIHGILTQNDLDFWQDAFAKVGVLESPKLIAKSLNLKIGDVVIGCDRESDSFIFETPTPLGKVRSLLYESNISFLNEYLNTNFPKLDKDIVSWMVNFPLLNPVVDEANKKISGYPNYLPKKVESCHHPFTMCHLDHVPLLKKQLESDKEINYREALFIKSQHYDLVLNGNEIGGGSTRIHDYKLQSQIFEKFLKIEQGKQQELFGHLLEVFKNGCPPHSGFAIGWDRFLSVLFKTPSIKDVIAFPKSNTGVDDLFKAPSIILKANNK</sequence>
<evidence type="ECO:0000256" key="5">
    <source>
        <dbReference type="ARBA" id="ARBA00022917"/>
    </source>
</evidence>
<comment type="similarity">
    <text evidence="1">Belongs to the class-II aminoacyl-tRNA synthetase family. Type 1 subfamily.</text>
</comment>
<organism evidence="8 9">
    <name type="scientific">Hanseniaspora uvarum</name>
    <name type="common">Yeast</name>
    <name type="synonym">Kloeckera apiculata</name>
    <dbReference type="NCBI Taxonomy" id="29833"/>
    <lineage>
        <taxon>Eukaryota</taxon>
        <taxon>Fungi</taxon>
        <taxon>Dikarya</taxon>
        <taxon>Ascomycota</taxon>
        <taxon>Saccharomycotina</taxon>
        <taxon>Saccharomycetes</taxon>
        <taxon>Saccharomycodales</taxon>
        <taxon>Saccharomycodaceae</taxon>
        <taxon>Hanseniaspora</taxon>
    </lineage>
</organism>
<dbReference type="SUPFAM" id="SSF50249">
    <property type="entry name" value="Nucleic acid-binding proteins"/>
    <property type="match status" value="1"/>
</dbReference>
<dbReference type="Gene3D" id="3.30.930.10">
    <property type="entry name" value="Bira Bifunctional Protein, Domain 2"/>
    <property type="match status" value="1"/>
</dbReference>
<dbReference type="VEuPathDB" id="FungiDB:AWRI3580_g1231"/>
<reference evidence="9" key="1">
    <citation type="journal article" date="2016" name="Genome Announc.">
        <title>Genome sequences of three species of Hanseniaspora isolated from spontaneous wine fermentations.</title>
        <authorList>
            <person name="Sternes P.R."/>
            <person name="Lee D."/>
            <person name="Kutyna D.R."/>
            <person name="Borneman A.R."/>
        </authorList>
    </citation>
    <scope>NUCLEOTIDE SEQUENCE [LARGE SCALE GENOMIC DNA]</scope>
    <source>
        <strain evidence="9">AWRI3580</strain>
    </source>
</reference>
<protein>
    <submittedName>
        <fullName evidence="8">Aspartate--tRNA ligase, mitochondrial</fullName>
    </submittedName>
</protein>
<comment type="caution">
    <text evidence="8">The sequence shown here is derived from an EMBL/GenBank/DDBJ whole genome shotgun (WGS) entry which is preliminary data.</text>
</comment>
<evidence type="ECO:0000256" key="6">
    <source>
        <dbReference type="ARBA" id="ARBA00023146"/>
    </source>
</evidence>
<accession>A0A1E5RTZ1</accession>
<dbReference type="InterPro" id="IPR004364">
    <property type="entry name" value="Aa-tRNA-synt_II"/>
</dbReference>
<dbReference type="GO" id="GO:0004815">
    <property type="term" value="F:aspartate-tRNA ligase activity"/>
    <property type="evidence" value="ECO:0007669"/>
    <property type="project" value="TreeGrafter"/>
</dbReference>
<keyword evidence="6" id="KW-0030">Aminoacyl-tRNA synthetase</keyword>
<dbReference type="InterPro" id="IPR012340">
    <property type="entry name" value="NA-bd_OB-fold"/>
</dbReference>
<dbReference type="Proteomes" id="UP000095358">
    <property type="component" value="Unassembled WGS sequence"/>
</dbReference>
<keyword evidence="4" id="KW-0067">ATP-binding</keyword>
<proteinExistence type="inferred from homology"/>
<evidence type="ECO:0000256" key="2">
    <source>
        <dbReference type="ARBA" id="ARBA00022598"/>
    </source>
</evidence>
<dbReference type="Gene3D" id="3.30.1360.30">
    <property type="entry name" value="GAD-like domain"/>
    <property type="match status" value="1"/>
</dbReference>
<dbReference type="InterPro" id="IPR045864">
    <property type="entry name" value="aa-tRNA-synth_II/BPL/LPL"/>
</dbReference>
<keyword evidence="2 8" id="KW-0436">Ligase</keyword>
<dbReference type="InterPro" id="IPR004115">
    <property type="entry name" value="GAD-like_sf"/>
</dbReference>
<dbReference type="PROSITE" id="PS50862">
    <property type="entry name" value="AA_TRNA_LIGASE_II"/>
    <property type="match status" value="1"/>
</dbReference>
<keyword evidence="3" id="KW-0547">Nucleotide-binding</keyword>
<dbReference type="SUPFAM" id="SSF55681">
    <property type="entry name" value="Class II aaRS and biotin synthetases"/>
    <property type="match status" value="1"/>
</dbReference>
<evidence type="ECO:0000259" key="7">
    <source>
        <dbReference type="PROSITE" id="PS50862"/>
    </source>
</evidence>
<keyword evidence="9" id="KW-1185">Reference proteome</keyword>
<dbReference type="GO" id="GO:0005524">
    <property type="term" value="F:ATP binding"/>
    <property type="evidence" value="ECO:0007669"/>
    <property type="project" value="UniProtKB-KW"/>
</dbReference>
<evidence type="ECO:0000256" key="4">
    <source>
        <dbReference type="ARBA" id="ARBA00022840"/>
    </source>
</evidence>
<evidence type="ECO:0000256" key="1">
    <source>
        <dbReference type="ARBA" id="ARBA00006303"/>
    </source>
</evidence>
<evidence type="ECO:0000313" key="8">
    <source>
        <dbReference type="EMBL" id="OEJ90351.1"/>
    </source>
</evidence>
<dbReference type="Pfam" id="PF00152">
    <property type="entry name" value="tRNA-synt_2"/>
    <property type="match status" value="1"/>
</dbReference>
<dbReference type="InterPro" id="IPR002312">
    <property type="entry name" value="Asp/Asn-tRNA-synth_IIb"/>
</dbReference>
<evidence type="ECO:0000256" key="3">
    <source>
        <dbReference type="ARBA" id="ARBA00022741"/>
    </source>
</evidence>
<gene>
    <name evidence="8" type="ORF">AWRI3580_g1231</name>
</gene>